<sequence>MYSLISKYMYMLRIFGTTNSQCYLLTHIPVLVLIEGHIARIPLNTNTALHA</sequence>
<gene>
    <name evidence="1" type="ORF">BABINDRAFT_81802</name>
</gene>
<dbReference type="RefSeq" id="XP_018988502.1">
    <property type="nucleotide sequence ID" value="XM_019132749.1"/>
</dbReference>
<name>A0A1E3R058_9ASCO</name>
<protein>
    <submittedName>
        <fullName evidence="1">Uncharacterized protein</fullName>
    </submittedName>
</protein>
<dbReference type="AlphaFoldDB" id="A0A1E3R058"/>
<dbReference type="GeneID" id="30150602"/>
<dbReference type="Proteomes" id="UP000094336">
    <property type="component" value="Unassembled WGS sequence"/>
</dbReference>
<dbReference type="EMBL" id="KV454426">
    <property type="protein sequence ID" value="ODQ83174.1"/>
    <property type="molecule type" value="Genomic_DNA"/>
</dbReference>
<proteinExistence type="predicted"/>
<organism evidence="1 2">
    <name type="scientific">Babjeviella inositovora NRRL Y-12698</name>
    <dbReference type="NCBI Taxonomy" id="984486"/>
    <lineage>
        <taxon>Eukaryota</taxon>
        <taxon>Fungi</taxon>
        <taxon>Dikarya</taxon>
        <taxon>Ascomycota</taxon>
        <taxon>Saccharomycotina</taxon>
        <taxon>Pichiomycetes</taxon>
        <taxon>Serinales incertae sedis</taxon>
        <taxon>Babjeviella</taxon>
    </lineage>
</organism>
<evidence type="ECO:0000313" key="1">
    <source>
        <dbReference type="EMBL" id="ODQ83174.1"/>
    </source>
</evidence>
<reference evidence="2" key="1">
    <citation type="submission" date="2016-05" db="EMBL/GenBank/DDBJ databases">
        <title>Comparative genomics of biotechnologically important yeasts.</title>
        <authorList>
            <consortium name="DOE Joint Genome Institute"/>
            <person name="Riley R."/>
            <person name="Haridas S."/>
            <person name="Wolfe K.H."/>
            <person name="Lopes M.R."/>
            <person name="Hittinger C.T."/>
            <person name="Goker M."/>
            <person name="Salamov A."/>
            <person name="Wisecaver J."/>
            <person name="Long T.M."/>
            <person name="Aerts A.L."/>
            <person name="Barry K."/>
            <person name="Choi C."/>
            <person name="Clum A."/>
            <person name="Coughlan A.Y."/>
            <person name="Deshpande S."/>
            <person name="Douglass A.P."/>
            <person name="Hanson S.J."/>
            <person name="Klenk H.-P."/>
            <person name="Labutti K."/>
            <person name="Lapidus A."/>
            <person name="Lindquist E."/>
            <person name="Lipzen A."/>
            <person name="Meier-Kolthoff J.P."/>
            <person name="Ohm R.A."/>
            <person name="Otillar R.P."/>
            <person name="Pangilinan J."/>
            <person name="Peng Y."/>
            <person name="Rokas A."/>
            <person name="Rosa C.A."/>
            <person name="Scheuner C."/>
            <person name="Sibirny A.A."/>
            <person name="Slot J.C."/>
            <person name="Stielow J.B."/>
            <person name="Sun H."/>
            <person name="Kurtzman C.P."/>
            <person name="Blackwell M."/>
            <person name="Grigoriev I.V."/>
            <person name="Jeffries T.W."/>
        </authorList>
    </citation>
    <scope>NUCLEOTIDE SEQUENCE [LARGE SCALE GENOMIC DNA]</scope>
    <source>
        <strain evidence="2">NRRL Y-12698</strain>
    </source>
</reference>
<keyword evidence="2" id="KW-1185">Reference proteome</keyword>
<accession>A0A1E3R058</accession>
<evidence type="ECO:0000313" key="2">
    <source>
        <dbReference type="Proteomes" id="UP000094336"/>
    </source>
</evidence>